<dbReference type="RefSeq" id="WP_012574666.1">
    <property type="nucleotide sequence ID" value="NC_011567.1"/>
</dbReference>
<dbReference type="GeneID" id="7037280"/>
<dbReference type="PATRIC" id="fig|491915.6.peg.1043"/>
<gene>
    <name evidence="2" type="ordered locus">Aflv_1023</name>
</gene>
<evidence type="ECO:0000313" key="2">
    <source>
        <dbReference type="EMBL" id="ACJ33399.1"/>
    </source>
</evidence>
<dbReference type="STRING" id="491915.Aflv_1023"/>
<keyword evidence="1" id="KW-1133">Transmembrane helix</keyword>
<dbReference type="eggNOG" id="ENOG503434M">
    <property type="taxonomic scope" value="Bacteria"/>
</dbReference>
<accession>B7GKI6</accession>
<organism evidence="2 3">
    <name type="scientific">Anoxybacillus flavithermus (strain DSM 21510 / WK1)</name>
    <dbReference type="NCBI Taxonomy" id="491915"/>
    <lineage>
        <taxon>Bacteria</taxon>
        <taxon>Bacillati</taxon>
        <taxon>Bacillota</taxon>
        <taxon>Bacilli</taxon>
        <taxon>Bacillales</taxon>
        <taxon>Anoxybacillaceae</taxon>
        <taxon>Anoxybacillus</taxon>
    </lineage>
</organism>
<dbReference type="HOGENOM" id="CLU_2434468_0_0_9"/>
<evidence type="ECO:0000256" key="1">
    <source>
        <dbReference type="SAM" id="Phobius"/>
    </source>
</evidence>
<dbReference type="EMBL" id="CP000922">
    <property type="protein sequence ID" value="ACJ33399.1"/>
    <property type="molecule type" value="Genomic_DNA"/>
</dbReference>
<sequence length="90" mass="10375">MSFRFFFGLLFIFVFGRMVEYYVETYILHPILQSAVLAIFVAIVFILSGKVSKCYDFLDKKVKMHIWLPSLIGALCLAIFLYEIGILPGK</sequence>
<protein>
    <submittedName>
        <fullName evidence="2">Predicted membrane protein</fullName>
    </submittedName>
</protein>
<evidence type="ECO:0000313" key="3">
    <source>
        <dbReference type="Proteomes" id="UP000000742"/>
    </source>
</evidence>
<dbReference type="AlphaFoldDB" id="B7GKI6"/>
<proteinExistence type="predicted"/>
<feature type="transmembrane region" description="Helical" evidence="1">
    <location>
        <begin position="26"/>
        <end position="47"/>
    </location>
</feature>
<dbReference type="Proteomes" id="UP000000742">
    <property type="component" value="Chromosome"/>
</dbReference>
<reference evidence="2 3" key="1">
    <citation type="journal article" date="2008" name="Genome Biol.">
        <title>Encapsulated in silica: genome, proteome and physiology of the thermophilic bacterium Anoxybacillus flavithermus WK1.</title>
        <authorList>
            <person name="Saw J.H."/>
            <person name="Mountain B.W."/>
            <person name="Feng L."/>
            <person name="Omelchenko M.V."/>
            <person name="Hou S."/>
            <person name="Saito J.A."/>
            <person name="Stott M.B."/>
            <person name="Li D."/>
            <person name="Zhao G."/>
            <person name="Wu J."/>
            <person name="Galperin M.Y."/>
            <person name="Koonin E.V."/>
            <person name="Makarova K.S."/>
            <person name="Wolf Y.I."/>
            <person name="Rigden D.J."/>
            <person name="Dunfield P.F."/>
            <person name="Wang L."/>
            <person name="Alam M."/>
        </authorList>
    </citation>
    <scope>NUCLEOTIDE SEQUENCE [LARGE SCALE GENOMIC DNA]</scope>
    <source>
        <strain evidence="3">DSM 21510 / WK1</strain>
    </source>
</reference>
<name>B7GKI6_ANOFW</name>
<keyword evidence="1" id="KW-0472">Membrane</keyword>
<keyword evidence="1" id="KW-0812">Transmembrane</keyword>
<dbReference type="KEGG" id="afl:Aflv_1023"/>
<feature type="transmembrane region" description="Helical" evidence="1">
    <location>
        <begin position="67"/>
        <end position="87"/>
    </location>
</feature>